<dbReference type="PANTHER" id="PTHR46211:SF14">
    <property type="entry name" value="GLYCEROPHOSPHODIESTER PHOSPHODIESTERASE"/>
    <property type="match status" value="1"/>
</dbReference>
<evidence type="ECO:0000313" key="2">
    <source>
        <dbReference type="EMBL" id="AWV97480.1"/>
    </source>
</evidence>
<gene>
    <name evidence="2" type="ORF">DJ013_04565</name>
</gene>
<feature type="domain" description="GP-PDE" evidence="1">
    <location>
        <begin position="43"/>
        <end position="282"/>
    </location>
</feature>
<keyword evidence="3" id="KW-1185">Reference proteome</keyword>
<dbReference type="OrthoDB" id="384721at2"/>
<dbReference type="PROSITE" id="PS51704">
    <property type="entry name" value="GP_PDE"/>
    <property type="match status" value="1"/>
</dbReference>
<evidence type="ECO:0000259" key="1">
    <source>
        <dbReference type="PROSITE" id="PS51704"/>
    </source>
</evidence>
<dbReference type="AlphaFoldDB" id="A0A2Z4G8T2"/>
<reference evidence="2 3" key="1">
    <citation type="submission" date="2018-05" db="EMBL/GenBank/DDBJ databases">
        <title>Complete genome sequence of Arcticibacterium luteifluviistationis SM1504T, a cytophagaceae bacterium isolated from Arctic surface seawater.</title>
        <authorList>
            <person name="Li Y."/>
            <person name="Qin Q.-L."/>
        </authorList>
    </citation>
    <scope>NUCLEOTIDE SEQUENCE [LARGE SCALE GENOMIC DNA]</scope>
    <source>
        <strain evidence="2 3">SM1504</strain>
    </source>
</reference>
<evidence type="ECO:0000313" key="3">
    <source>
        <dbReference type="Proteomes" id="UP000249873"/>
    </source>
</evidence>
<dbReference type="SUPFAM" id="SSF51695">
    <property type="entry name" value="PLC-like phosphodiesterases"/>
    <property type="match status" value="1"/>
</dbReference>
<proteinExistence type="predicted"/>
<dbReference type="PANTHER" id="PTHR46211">
    <property type="entry name" value="GLYCEROPHOSPHORYL DIESTER PHOSPHODIESTERASE"/>
    <property type="match status" value="1"/>
</dbReference>
<dbReference type="CDD" id="cd08556">
    <property type="entry name" value="GDPD"/>
    <property type="match status" value="1"/>
</dbReference>
<dbReference type="PROSITE" id="PS51257">
    <property type="entry name" value="PROKAR_LIPOPROTEIN"/>
    <property type="match status" value="1"/>
</dbReference>
<protein>
    <recommendedName>
        <fullName evidence="1">GP-PDE domain-containing protein</fullName>
    </recommendedName>
</protein>
<dbReference type="InterPro" id="IPR017946">
    <property type="entry name" value="PLC-like_Pdiesterase_TIM-brl"/>
</dbReference>
<organism evidence="2 3">
    <name type="scientific">Arcticibacterium luteifluviistationis</name>
    <dbReference type="NCBI Taxonomy" id="1784714"/>
    <lineage>
        <taxon>Bacteria</taxon>
        <taxon>Pseudomonadati</taxon>
        <taxon>Bacteroidota</taxon>
        <taxon>Cytophagia</taxon>
        <taxon>Cytophagales</taxon>
        <taxon>Leadbetterellaceae</taxon>
        <taxon>Arcticibacterium</taxon>
    </lineage>
</organism>
<dbReference type="GO" id="GO:0006629">
    <property type="term" value="P:lipid metabolic process"/>
    <property type="evidence" value="ECO:0007669"/>
    <property type="project" value="InterPro"/>
</dbReference>
<dbReference type="InterPro" id="IPR030395">
    <property type="entry name" value="GP_PDE_dom"/>
</dbReference>
<dbReference type="EMBL" id="CP029480">
    <property type="protein sequence ID" value="AWV97480.1"/>
    <property type="molecule type" value="Genomic_DNA"/>
</dbReference>
<dbReference type="KEGG" id="als:DJ013_04565"/>
<accession>A0A2Z4G8T2</accession>
<dbReference type="Gene3D" id="3.20.20.190">
    <property type="entry name" value="Phosphatidylinositol (PI) phosphodiesterase"/>
    <property type="match status" value="1"/>
</dbReference>
<dbReference type="Proteomes" id="UP000249873">
    <property type="component" value="Chromosome"/>
</dbReference>
<name>A0A2Z4G8T2_9BACT</name>
<dbReference type="Pfam" id="PF03009">
    <property type="entry name" value="GDPD"/>
    <property type="match status" value="1"/>
</dbReference>
<sequence>MLKQLTHFIKNRIVFILIIFLISSCKDIWRLEPRESDLGEERTKVLGHRGAGYNSLLFRENTSEGIEYALDRLGGVEVDIAISKDGGLWLSHDDNVWLLDKPFIDATDEEIADVRDENGQVYYDKLEDILVRMVIKYPSKHISLDVKNPKELFKSETFSSVAKKLADFTDSYNFEGKISVQSDSLSFLKMVREESSGIETYYLTWGDFDQGIKRTYENYLTGISFDHDRKDDLTKSMVDLAHSLNLKVLVYSIEDSFIDEVYGLQVDFIETDNMAFFELLYN</sequence>
<dbReference type="GO" id="GO:0008081">
    <property type="term" value="F:phosphoric diester hydrolase activity"/>
    <property type="evidence" value="ECO:0007669"/>
    <property type="project" value="InterPro"/>
</dbReference>